<dbReference type="PROSITE" id="PS51449">
    <property type="entry name" value="MTTASE_N"/>
    <property type="match status" value="1"/>
</dbReference>
<protein>
    <recommendedName>
        <fullName evidence="10">Ribosomal protein uS12 methylthiotransferase RimO</fullName>
        <shortName evidence="10">uS12 MTTase</shortName>
        <shortName evidence="10">uS12 methylthiotransferase</shortName>
        <ecNumber evidence="10">2.8.4.4</ecNumber>
    </recommendedName>
    <alternativeName>
        <fullName evidence="10">Ribosomal protein uS12 (aspartate-C(3))-methylthiotransferase</fullName>
    </alternativeName>
    <alternativeName>
        <fullName evidence="10">Ribosome maturation factor RimO</fullName>
    </alternativeName>
</protein>
<comment type="similarity">
    <text evidence="10">Belongs to the methylthiotransferase family. RimO subfamily.</text>
</comment>
<comment type="function">
    <text evidence="10">Catalyzes the methylthiolation of an aspartic acid residue of ribosomal protein uS12.</text>
</comment>
<feature type="domain" description="TRAM" evidence="11">
    <location>
        <begin position="374"/>
        <end position="442"/>
    </location>
</feature>
<comment type="catalytic activity">
    <reaction evidence="9">
        <text>N(6)-dimethylallyladenosine(37) in tRNA + (sulfur carrier)-SH + AH2 + 2 S-adenosyl-L-methionine = 2-methylsulfanyl-N(6)-dimethylallyladenosine(37) in tRNA + (sulfur carrier)-H + 5'-deoxyadenosine + L-methionine + A + S-adenosyl-L-homocysteine + 2 H(+)</text>
        <dbReference type="Rhea" id="RHEA:37067"/>
        <dbReference type="Rhea" id="RHEA-COMP:10375"/>
        <dbReference type="Rhea" id="RHEA-COMP:10376"/>
        <dbReference type="Rhea" id="RHEA-COMP:14737"/>
        <dbReference type="Rhea" id="RHEA-COMP:14739"/>
        <dbReference type="ChEBI" id="CHEBI:13193"/>
        <dbReference type="ChEBI" id="CHEBI:15378"/>
        <dbReference type="ChEBI" id="CHEBI:17319"/>
        <dbReference type="ChEBI" id="CHEBI:17499"/>
        <dbReference type="ChEBI" id="CHEBI:29917"/>
        <dbReference type="ChEBI" id="CHEBI:57844"/>
        <dbReference type="ChEBI" id="CHEBI:57856"/>
        <dbReference type="ChEBI" id="CHEBI:59789"/>
        <dbReference type="ChEBI" id="CHEBI:64428"/>
        <dbReference type="ChEBI" id="CHEBI:74415"/>
        <dbReference type="ChEBI" id="CHEBI:74417"/>
        <dbReference type="EC" id="2.8.4.3"/>
    </reaction>
</comment>
<dbReference type="EMBL" id="JAHLFP010000002">
    <property type="protein sequence ID" value="MBU3805324.1"/>
    <property type="molecule type" value="Genomic_DNA"/>
</dbReference>
<dbReference type="InterPro" id="IPR012340">
    <property type="entry name" value="NA-bd_OB-fold"/>
</dbReference>
<keyword evidence="5 10" id="KW-0949">S-adenosyl-L-methionine</keyword>
<dbReference type="InterPro" id="IPR013848">
    <property type="entry name" value="Methylthiotransferase_N"/>
</dbReference>
<feature type="binding site" evidence="10">
    <location>
        <position position="46"/>
    </location>
    <ligand>
        <name>[4Fe-4S] cluster</name>
        <dbReference type="ChEBI" id="CHEBI:49883"/>
        <label>1</label>
    </ligand>
</feature>
<keyword evidence="4 10" id="KW-0808">Transferase</keyword>
<dbReference type="Gene3D" id="3.40.50.12160">
    <property type="entry name" value="Methylthiotransferase, N-terminal domain"/>
    <property type="match status" value="1"/>
</dbReference>
<accession>A0A948T1H4</accession>
<dbReference type="InterPro" id="IPR007197">
    <property type="entry name" value="rSAM"/>
</dbReference>
<dbReference type="PROSITE" id="PS51918">
    <property type="entry name" value="RADICAL_SAM"/>
    <property type="match status" value="1"/>
</dbReference>
<evidence type="ECO:0000259" key="11">
    <source>
        <dbReference type="PROSITE" id="PS50926"/>
    </source>
</evidence>
<evidence type="ECO:0000256" key="9">
    <source>
        <dbReference type="ARBA" id="ARBA00051425"/>
    </source>
</evidence>
<feature type="binding site" evidence="10">
    <location>
        <position position="160"/>
    </location>
    <ligand>
        <name>[4Fe-4S] cluster</name>
        <dbReference type="ChEBI" id="CHEBI:49883"/>
        <label>2</label>
        <note>4Fe-4S-S-AdoMet</note>
    </ligand>
</feature>
<dbReference type="SFLD" id="SFLDF00274">
    <property type="entry name" value="ribosomal_protein_S12_methylth"/>
    <property type="match status" value="1"/>
</dbReference>
<dbReference type="Proteomes" id="UP000713596">
    <property type="component" value="Unassembled WGS sequence"/>
</dbReference>
<evidence type="ECO:0000256" key="6">
    <source>
        <dbReference type="ARBA" id="ARBA00022723"/>
    </source>
</evidence>
<dbReference type="GO" id="GO:0046872">
    <property type="term" value="F:metal ion binding"/>
    <property type="evidence" value="ECO:0007669"/>
    <property type="project" value="UniProtKB-KW"/>
</dbReference>
<comment type="function">
    <text evidence="1">Catalyzes the methylthiolation of N6-(dimethylallyl)adenosine (i(6)A), leading to the formation of 2-methylthio-N6-(dimethylallyl)adenosine (ms(2)i(6)A) at position 37 in tRNAs that read codons beginning with uridine.</text>
</comment>
<organism evidence="14 15">
    <name type="scientific">Candidatus Allofournierella pullistercoris</name>
    <dbReference type="NCBI Taxonomy" id="2838597"/>
    <lineage>
        <taxon>Bacteria</taxon>
        <taxon>Bacillati</taxon>
        <taxon>Bacillota</taxon>
        <taxon>Clostridia</taxon>
        <taxon>Eubacteriales</taxon>
        <taxon>Oscillospiraceae</taxon>
        <taxon>Allofournierella</taxon>
    </lineage>
</organism>
<dbReference type="SFLD" id="SFLDG01082">
    <property type="entry name" value="B12-binding_domain_containing"/>
    <property type="match status" value="1"/>
</dbReference>
<keyword evidence="8 10" id="KW-0411">Iron-sulfur</keyword>
<dbReference type="GO" id="GO:0051539">
    <property type="term" value="F:4 iron, 4 sulfur cluster binding"/>
    <property type="evidence" value="ECO:0007669"/>
    <property type="project" value="UniProtKB-UniRule"/>
</dbReference>
<evidence type="ECO:0000259" key="13">
    <source>
        <dbReference type="PROSITE" id="PS51918"/>
    </source>
</evidence>
<reference evidence="14" key="2">
    <citation type="submission" date="2021-04" db="EMBL/GenBank/DDBJ databases">
        <authorList>
            <person name="Gilroy R."/>
        </authorList>
    </citation>
    <scope>NUCLEOTIDE SEQUENCE</scope>
    <source>
        <strain evidence="14">B5_2728</strain>
    </source>
</reference>
<comment type="caution">
    <text evidence="14">The sequence shown here is derived from an EMBL/GenBank/DDBJ whole genome shotgun (WGS) entry which is preliminary data.</text>
</comment>
<dbReference type="InterPro" id="IPR023404">
    <property type="entry name" value="rSAM_horseshoe"/>
</dbReference>
<dbReference type="GO" id="GO:0103039">
    <property type="term" value="F:protein methylthiotransferase activity"/>
    <property type="evidence" value="ECO:0007669"/>
    <property type="project" value="UniProtKB-EC"/>
</dbReference>
<evidence type="ECO:0000256" key="8">
    <source>
        <dbReference type="ARBA" id="ARBA00023014"/>
    </source>
</evidence>
<dbReference type="InterPro" id="IPR005839">
    <property type="entry name" value="Methylthiotransferase"/>
</dbReference>
<dbReference type="AlphaFoldDB" id="A0A948T1H4"/>
<dbReference type="InterPro" id="IPR006638">
    <property type="entry name" value="Elp3/MiaA/NifB-like_rSAM"/>
</dbReference>
<dbReference type="PANTHER" id="PTHR43837:SF1">
    <property type="entry name" value="RIBOSOMAL PROTEIN US12 METHYLTHIOTRANSFERASE RIMO"/>
    <property type="match status" value="1"/>
</dbReference>
<evidence type="ECO:0000256" key="2">
    <source>
        <dbReference type="ARBA" id="ARBA00022485"/>
    </source>
</evidence>
<dbReference type="Pfam" id="PF04055">
    <property type="entry name" value="Radical_SAM"/>
    <property type="match status" value="1"/>
</dbReference>
<dbReference type="PROSITE" id="PS50926">
    <property type="entry name" value="TRAM"/>
    <property type="match status" value="1"/>
</dbReference>
<dbReference type="GO" id="GO:0005829">
    <property type="term" value="C:cytosol"/>
    <property type="evidence" value="ECO:0007669"/>
    <property type="project" value="TreeGrafter"/>
</dbReference>
<evidence type="ECO:0000256" key="5">
    <source>
        <dbReference type="ARBA" id="ARBA00022691"/>
    </source>
</evidence>
<dbReference type="InterPro" id="IPR058240">
    <property type="entry name" value="rSAM_sf"/>
</dbReference>
<comment type="cofactor">
    <cofactor evidence="10">
        <name>[4Fe-4S] cluster</name>
        <dbReference type="ChEBI" id="CHEBI:49883"/>
    </cofactor>
    <text evidence="10">Binds 2 [4Fe-4S] clusters. One cluster is coordinated with 3 cysteines and an exchangeable S-adenosyl-L-methionine.</text>
</comment>
<evidence type="ECO:0000256" key="3">
    <source>
        <dbReference type="ARBA" id="ARBA00022490"/>
    </source>
</evidence>
<proteinExistence type="inferred from homology"/>
<dbReference type="SMART" id="SM00729">
    <property type="entry name" value="Elp3"/>
    <property type="match status" value="1"/>
</dbReference>
<keyword evidence="7 10" id="KW-0408">Iron</keyword>
<keyword evidence="3 10" id="KW-0963">Cytoplasm</keyword>
<gene>
    <name evidence="10 14" type="primary">rimO</name>
    <name evidence="14" type="ORF">H9882_00255</name>
</gene>
<dbReference type="Pfam" id="PF18693">
    <property type="entry name" value="TRAM_2"/>
    <property type="match status" value="1"/>
</dbReference>
<dbReference type="NCBIfam" id="TIGR00089">
    <property type="entry name" value="MiaB/RimO family radical SAM methylthiotransferase"/>
    <property type="match status" value="1"/>
</dbReference>
<feature type="binding site" evidence="10">
    <location>
        <position position="10"/>
    </location>
    <ligand>
        <name>[4Fe-4S] cluster</name>
        <dbReference type="ChEBI" id="CHEBI:49883"/>
        <label>1</label>
    </ligand>
</feature>
<evidence type="ECO:0000256" key="4">
    <source>
        <dbReference type="ARBA" id="ARBA00022679"/>
    </source>
</evidence>
<evidence type="ECO:0000313" key="14">
    <source>
        <dbReference type="EMBL" id="MBU3805324.1"/>
    </source>
</evidence>
<dbReference type="Pfam" id="PF00919">
    <property type="entry name" value="UPF0004"/>
    <property type="match status" value="1"/>
</dbReference>
<name>A0A948T1H4_9FIRM</name>
<sequence length="450" mass="50197">MKLALISLGCPKNQVDADVMCHGLISAGHTTTNDLNQADVIFINTCGFIESAKAEAIEHILDACSYKEQNPNLKVVVTGCLAQRYKEEIRKEIPEVDAVVGIGSNNAMPSILERLYGTAPDQNREYYGPRTDLPLGGKRVISTPGHFAYLKISEGCNHGCYYCAIPLIRGPLRSRSIQDCVAEARWLAGEGVQELVLVAQDPTSYGDDWGENSICKLLDELNKVEGLRWIRLLYAYPERITDELIAAMVRNEKVVHYLDLPIQHCNSRILKAMNRKGDRQVVESAIQRLRAAMPDITLRTTLIAGYPGETEEEFEELCQFVKDTGFERLGCFAYSPEEDTVAAKMPDQIDEEEKRRRADIIMQTQANISAAKLEQKVGKTLTVICDGVDEESGLYLCRSAADAPEIDGNVCVSSEEPLYPGHFYSVKIEESDMYDLYGYVVEEDEDESAE</sequence>
<dbReference type="Gene3D" id="3.80.30.20">
    <property type="entry name" value="tm_1862 like domain"/>
    <property type="match status" value="1"/>
</dbReference>
<dbReference type="SFLD" id="SFLDS00029">
    <property type="entry name" value="Radical_SAM"/>
    <property type="match status" value="1"/>
</dbReference>
<evidence type="ECO:0000259" key="12">
    <source>
        <dbReference type="PROSITE" id="PS51449"/>
    </source>
</evidence>
<keyword evidence="6 10" id="KW-0479">Metal-binding</keyword>
<evidence type="ECO:0000256" key="10">
    <source>
        <dbReference type="HAMAP-Rule" id="MF_01865"/>
    </source>
</evidence>
<feature type="domain" description="MTTase N-terminal" evidence="12">
    <location>
        <begin position="1"/>
        <end position="117"/>
    </location>
</feature>
<feature type="binding site" evidence="10">
    <location>
        <position position="156"/>
    </location>
    <ligand>
        <name>[4Fe-4S] cluster</name>
        <dbReference type="ChEBI" id="CHEBI:49883"/>
        <label>2</label>
        <note>4Fe-4S-S-AdoMet</note>
    </ligand>
</feature>
<dbReference type="InterPro" id="IPR038135">
    <property type="entry name" value="Methylthiotransferase_N_sf"/>
</dbReference>
<reference evidence="14" key="1">
    <citation type="journal article" date="2021" name="PeerJ">
        <title>Extensive microbial diversity within the chicken gut microbiome revealed by metagenomics and culture.</title>
        <authorList>
            <person name="Gilroy R."/>
            <person name="Ravi A."/>
            <person name="Getino M."/>
            <person name="Pursley I."/>
            <person name="Horton D.L."/>
            <person name="Alikhan N.F."/>
            <person name="Baker D."/>
            <person name="Gharbi K."/>
            <person name="Hall N."/>
            <person name="Watson M."/>
            <person name="Adriaenssens E.M."/>
            <person name="Foster-Nyarko E."/>
            <person name="Jarju S."/>
            <person name="Secka A."/>
            <person name="Antonio M."/>
            <person name="Oren A."/>
            <person name="Chaudhuri R.R."/>
            <person name="La Ragione R."/>
            <person name="Hildebrand F."/>
            <person name="Pallen M.J."/>
        </authorList>
    </citation>
    <scope>NUCLEOTIDE SEQUENCE</scope>
    <source>
        <strain evidence="14">B5_2728</strain>
    </source>
</reference>
<dbReference type="EC" id="2.8.4.4" evidence="10"/>
<dbReference type="GO" id="GO:0005840">
    <property type="term" value="C:ribosome"/>
    <property type="evidence" value="ECO:0007669"/>
    <property type="project" value="UniProtKB-KW"/>
</dbReference>
<keyword evidence="14" id="KW-0689">Ribosomal protein</keyword>
<dbReference type="CDD" id="cd01335">
    <property type="entry name" value="Radical_SAM"/>
    <property type="match status" value="1"/>
</dbReference>
<dbReference type="SUPFAM" id="SSF102114">
    <property type="entry name" value="Radical SAM enzymes"/>
    <property type="match status" value="1"/>
</dbReference>
<dbReference type="InterPro" id="IPR002792">
    <property type="entry name" value="TRAM_dom"/>
</dbReference>
<feature type="domain" description="Radical SAM core" evidence="13">
    <location>
        <begin position="142"/>
        <end position="371"/>
    </location>
</feature>
<feature type="binding site" evidence="10">
    <location>
        <position position="80"/>
    </location>
    <ligand>
        <name>[4Fe-4S] cluster</name>
        <dbReference type="ChEBI" id="CHEBI:49883"/>
        <label>1</label>
    </ligand>
</feature>
<dbReference type="NCBIfam" id="TIGR01125">
    <property type="entry name" value="30S ribosomal protein S12 methylthiotransferase RimO"/>
    <property type="match status" value="1"/>
</dbReference>
<dbReference type="PANTHER" id="PTHR43837">
    <property type="entry name" value="RIBOSOMAL PROTEIN S12 METHYLTHIOTRANSFERASE RIMO"/>
    <property type="match status" value="1"/>
</dbReference>
<keyword evidence="2 10" id="KW-0004">4Fe-4S</keyword>
<dbReference type="SFLD" id="SFLDG01061">
    <property type="entry name" value="methylthiotransferase"/>
    <property type="match status" value="1"/>
</dbReference>
<dbReference type="GO" id="GO:0035597">
    <property type="term" value="F:tRNA-2-methylthio-N(6)-dimethylallyladenosine(37) synthase activity"/>
    <property type="evidence" value="ECO:0007669"/>
    <property type="project" value="UniProtKB-EC"/>
</dbReference>
<keyword evidence="14" id="KW-0687">Ribonucleoprotein</keyword>
<feature type="binding site" evidence="10">
    <location>
        <position position="163"/>
    </location>
    <ligand>
        <name>[4Fe-4S] cluster</name>
        <dbReference type="ChEBI" id="CHEBI:49883"/>
        <label>2</label>
        <note>4Fe-4S-S-AdoMet</note>
    </ligand>
</feature>
<dbReference type="HAMAP" id="MF_01865">
    <property type="entry name" value="MTTase_RimO"/>
    <property type="match status" value="1"/>
</dbReference>
<evidence type="ECO:0000256" key="7">
    <source>
        <dbReference type="ARBA" id="ARBA00023004"/>
    </source>
</evidence>
<comment type="catalytic activity">
    <reaction evidence="10">
        <text>L-aspartate(89)-[ribosomal protein uS12]-hydrogen + (sulfur carrier)-SH + AH2 + 2 S-adenosyl-L-methionine = 3-methylsulfanyl-L-aspartate(89)-[ribosomal protein uS12]-hydrogen + (sulfur carrier)-H + 5'-deoxyadenosine + L-methionine + A + S-adenosyl-L-homocysteine + 2 H(+)</text>
        <dbReference type="Rhea" id="RHEA:37087"/>
        <dbReference type="Rhea" id="RHEA-COMP:10460"/>
        <dbReference type="Rhea" id="RHEA-COMP:10461"/>
        <dbReference type="Rhea" id="RHEA-COMP:14737"/>
        <dbReference type="Rhea" id="RHEA-COMP:14739"/>
        <dbReference type="ChEBI" id="CHEBI:13193"/>
        <dbReference type="ChEBI" id="CHEBI:15378"/>
        <dbReference type="ChEBI" id="CHEBI:17319"/>
        <dbReference type="ChEBI" id="CHEBI:17499"/>
        <dbReference type="ChEBI" id="CHEBI:29917"/>
        <dbReference type="ChEBI" id="CHEBI:29961"/>
        <dbReference type="ChEBI" id="CHEBI:57844"/>
        <dbReference type="ChEBI" id="CHEBI:57856"/>
        <dbReference type="ChEBI" id="CHEBI:59789"/>
        <dbReference type="ChEBI" id="CHEBI:64428"/>
        <dbReference type="ChEBI" id="CHEBI:73599"/>
        <dbReference type="EC" id="2.8.4.4"/>
    </reaction>
</comment>
<dbReference type="InterPro" id="IPR005840">
    <property type="entry name" value="Ribosomal_uS12_MeSTrfase_RimO"/>
</dbReference>
<evidence type="ECO:0000256" key="1">
    <source>
        <dbReference type="ARBA" id="ARBA00003234"/>
    </source>
</evidence>
<comment type="subcellular location">
    <subcellularLocation>
        <location evidence="10">Cytoplasm</location>
    </subcellularLocation>
</comment>
<dbReference type="GO" id="GO:0035599">
    <property type="term" value="F:aspartic acid methylthiotransferase activity"/>
    <property type="evidence" value="ECO:0007669"/>
    <property type="project" value="TreeGrafter"/>
</dbReference>
<dbReference type="Gene3D" id="2.40.50.140">
    <property type="entry name" value="Nucleic acid-binding proteins"/>
    <property type="match status" value="1"/>
</dbReference>
<evidence type="ECO:0000313" key="15">
    <source>
        <dbReference type="Proteomes" id="UP000713596"/>
    </source>
</evidence>
<dbReference type="FunFam" id="3.40.50.12160:FF:000003">
    <property type="entry name" value="CDK5 regulatory subunit-associated protein 1"/>
    <property type="match status" value="1"/>
</dbReference>
<dbReference type="FunFam" id="3.80.30.20:FF:000001">
    <property type="entry name" value="tRNA-2-methylthio-N(6)-dimethylallyladenosine synthase 2"/>
    <property type="match status" value="1"/>
</dbReference>